<keyword evidence="2 5" id="KW-0812">Transmembrane</keyword>
<evidence type="ECO:0000256" key="4">
    <source>
        <dbReference type="ARBA" id="ARBA00023136"/>
    </source>
</evidence>
<dbReference type="Pfam" id="PF10136">
    <property type="entry name" value="SpecificRecomb"/>
    <property type="match status" value="1"/>
</dbReference>
<organism evidence="6 7">
    <name type="scientific">Weeksella virosa (strain ATCC 43766 / DSM 16922 / JCM 21250 / CCUG 30538 / CDC 9751 / IAM 14551 / NBRC 16016 / NCTC 11634 / CL345/78)</name>
    <dbReference type="NCBI Taxonomy" id="865938"/>
    <lineage>
        <taxon>Bacteria</taxon>
        <taxon>Pseudomonadati</taxon>
        <taxon>Bacteroidota</taxon>
        <taxon>Flavobacteriia</taxon>
        <taxon>Flavobacteriales</taxon>
        <taxon>Weeksellaceae</taxon>
        <taxon>Weeksella</taxon>
    </lineage>
</organism>
<evidence type="ECO:0000256" key="1">
    <source>
        <dbReference type="ARBA" id="ARBA00004141"/>
    </source>
</evidence>
<dbReference type="Proteomes" id="UP000008641">
    <property type="component" value="Chromosome"/>
</dbReference>
<dbReference type="eggNOG" id="COG4389">
    <property type="taxonomic scope" value="Bacteria"/>
</dbReference>
<keyword evidence="4 5" id="KW-0472">Membrane</keyword>
<feature type="transmembrane region" description="Helical" evidence="5">
    <location>
        <begin position="326"/>
        <end position="347"/>
    </location>
</feature>
<dbReference type="GO" id="GO:0016020">
    <property type="term" value="C:membrane"/>
    <property type="evidence" value="ECO:0007669"/>
    <property type="project" value="UniProtKB-SubCell"/>
</dbReference>
<gene>
    <name evidence="6" type="ordered locus">Weevi_0771</name>
</gene>
<reference evidence="7" key="2">
    <citation type="journal article" date="2011" name="Stand. Genomic Sci.">
        <title>Complete genome sequence of Weeksella virosa type strain (9751T).</title>
        <authorList>
            <person name="Lang E."/>
            <person name="Teshima H."/>
            <person name="Lucas S."/>
            <person name="Lapidus A."/>
            <person name="Hammon N."/>
            <person name="Deshpande S."/>
            <person name="Nolan M."/>
            <person name="Cheng J."/>
            <person name="Pitluck S."/>
            <person name="Liolios K."/>
            <person name="Pagani I."/>
            <person name="Mikhailova N."/>
            <person name="Ivanova N."/>
            <person name="Mavromatis K."/>
            <person name="Pati A."/>
            <person name="Tapia R."/>
            <person name="Han C."/>
            <person name="Goodwin L."/>
            <person name="Chen A."/>
            <person name="Palaniappan K."/>
            <person name="Land M."/>
            <person name="Hauser L."/>
            <person name="Chang Y."/>
            <person name="Jeffries C."/>
            <person name="Brambilla E."/>
            <person name="Kopitz M."/>
            <person name="Rohde M."/>
            <person name="Goker M."/>
            <person name="Tindall B."/>
            <person name="Detter J."/>
            <person name="Woyke T."/>
            <person name="Bristow J."/>
            <person name="Eisen J."/>
            <person name="Markowitz V."/>
            <person name="Hugenholtz P."/>
            <person name="Klenk H."/>
            <person name="Kyrpides N."/>
        </authorList>
    </citation>
    <scope>NUCLEOTIDE SEQUENCE [LARGE SCALE GENOMIC DNA]</scope>
    <source>
        <strain evidence="7">ATCC 43766 / DSM 16922 / JCM 21250 / NBRC 16016 / NCTC 11634 / CL345/78</strain>
    </source>
</reference>
<protein>
    <submittedName>
        <fullName evidence="6">Site-specific recombinase Gcr</fullName>
    </submittedName>
</protein>
<evidence type="ECO:0000313" key="6">
    <source>
        <dbReference type="EMBL" id="ADX67485.1"/>
    </source>
</evidence>
<dbReference type="STRING" id="865938.Weevi_0771"/>
<feature type="transmembrane region" description="Helical" evidence="5">
    <location>
        <begin position="359"/>
        <end position="377"/>
    </location>
</feature>
<dbReference type="KEGG" id="wvi:Weevi_0771"/>
<dbReference type="OrthoDB" id="5688397at2"/>
<feature type="transmembrane region" description="Helical" evidence="5">
    <location>
        <begin position="562"/>
        <end position="580"/>
    </location>
</feature>
<feature type="transmembrane region" description="Helical" evidence="5">
    <location>
        <begin position="470"/>
        <end position="492"/>
    </location>
</feature>
<dbReference type="InterPro" id="IPR011385">
    <property type="entry name" value="Site-sp_rcmbase"/>
</dbReference>
<keyword evidence="3 5" id="KW-1133">Transmembrane helix</keyword>
<name>F0P0S1_WEEVC</name>
<sequence length="653" mass="74554">MKLEALLTISQSYDKSYLVKVLKFARKNYPNAIDFIDDLTSTLERDSIYREKFLKLYSESFRQLNFIAYLVDSGITTFDGLFSMIRKRIGDFILPEIEDNNELSSLLNEIFYEQKNFKWVKLIPKDRWQRLYSVLLSDTSEEQMKEIHANIQSQLLQSISILNDRITGEFADKELIRYTNEVNYLDNPVSKLSLRINRIVDKIEVNFDTLEIKKHIVDCKILLENILTQKDYKGISLKVASKLNTMQQQLVRLQLLINQYNRLNTAGIVDFLTQATKSWVGFYSPKNLVSNQLSATVYLVTFLATYHNGKTGEKYITSTAKDYIKMFSTACGGGFIVSILCFIKVLISNVDNASPLFHGFFYSLNYAIGFSTIYLLHWTLATKQPSMTAARVAQAIKPTEGNEINVKDFTTLFAQLSRSQFIAFMGNVIAGFGISLGLFYIIKDILKIDFIKYSKAYQFWEELVTMDGKIFWFASIAGVFLFISGLISGLVINNQRYNNIPDRIYNHPILKRLFSTHKRRKIAHWFEINLGGVVGNVAFGFMMGMAFLVGQFTGIPFDIRHITFAAGNLAIGIGGIGYHFDIAPLIIAFISVFLIGGFNFIVSFTLSLLLAMRSNNIPFAKIFSLSLQVIKAFVRNPFPFIIPPLWTRTKQEA</sequence>
<proteinExistence type="predicted"/>
<dbReference type="RefSeq" id="WP_013597876.1">
    <property type="nucleotide sequence ID" value="NC_015144.1"/>
</dbReference>
<evidence type="ECO:0000256" key="2">
    <source>
        <dbReference type="ARBA" id="ARBA00022692"/>
    </source>
</evidence>
<dbReference type="HOGENOM" id="CLU_023672_0_0_10"/>
<evidence type="ECO:0000256" key="3">
    <source>
        <dbReference type="ARBA" id="ARBA00022989"/>
    </source>
</evidence>
<feature type="transmembrane region" description="Helical" evidence="5">
    <location>
        <begin position="528"/>
        <end position="550"/>
    </location>
</feature>
<dbReference type="Gene3D" id="1.20.1080.10">
    <property type="entry name" value="Glycerol uptake facilitator protein"/>
    <property type="match status" value="1"/>
</dbReference>
<dbReference type="EMBL" id="CP002455">
    <property type="protein sequence ID" value="ADX67485.1"/>
    <property type="molecule type" value="Genomic_DNA"/>
</dbReference>
<feature type="transmembrane region" description="Helical" evidence="5">
    <location>
        <begin position="421"/>
        <end position="442"/>
    </location>
</feature>
<feature type="transmembrane region" description="Helical" evidence="5">
    <location>
        <begin position="586"/>
        <end position="611"/>
    </location>
</feature>
<evidence type="ECO:0000313" key="7">
    <source>
        <dbReference type="Proteomes" id="UP000008641"/>
    </source>
</evidence>
<dbReference type="InterPro" id="IPR023271">
    <property type="entry name" value="Aquaporin-like"/>
</dbReference>
<evidence type="ECO:0000256" key="5">
    <source>
        <dbReference type="SAM" id="Phobius"/>
    </source>
</evidence>
<reference evidence="6 7" key="1">
    <citation type="journal article" date="2011" name="Stand. Genomic Sci.">
        <title>Complete genome sequence of Weeksella virosa type strain (9751).</title>
        <authorList>
            <person name="Lang E."/>
            <person name="Teshima H."/>
            <person name="Lucas S."/>
            <person name="Lapidus A."/>
            <person name="Hammon N."/>
            <person name="Deshpande S."/>
            <person name="Nolan M."/>
            <person name="Cheng J.F."/>
            <person name="Pitluck S."/>
            <person name="Liolios K."/>
            <person name="Pagani I."/>
            <person name="Mikhailova N."/>
            <person name="Ivanova N."/>
            <person name="Mavromatis K."/>
            <person name="Pati A."/>
            <person name="Tapia R."/>
            <person name="Han C."/>
            <person name="Goodwin L."/>
            <person name="Chen A."/>
            <person name="Palaniappan K."/>
            <person name="Land M."/>
            <person name="Hauser L."/>
            <person name="Chang Y.J."/>
            <person name="Jeffries C.D."/>
            <person name="Brambilla E.M."/>
            <person name="Kopitz M."/>
            <person name="Rohde M."/>
            <person name="Goker M."/>
            <person name="Tindall B.J."/>
            <person name="Detter J.C."/>
            <person name="Woyke T."/>
            <person name="Bristow J."/>
            <person name="Eisen J.A."/>
            <person name="Markowitz V."/>
            <person name="Hugenholtz P."/>
            <person name="Klenk H.P."/>
            <person name="Kyrpides N.C."/>
        </authorList>
    </citation>
    <scope>NUCLEOTIDE SEQUENCE [LARGE SCALE GENOMIC DNA]</scope>
    <source>
        <strain evidence="7">ATCC 43766 / DSM 16922 / JCM 21250 / NBRC 16016 / NCTC 11634 / CL345/78</strain>
    </source>
</reference>
<keyword evidence="7" id="KW-1185">Reference proteome</keyword>
<dbReference type="AlphaFoldDB" id="F0P0S1"/>
<accession>F0P0S1</accession>
<comment type="subcellular location">
    <subcellularLocation>
        <location evidence="1">Membrane</location>
        <topology evidence="1">Multi-pass membrane protein</topology>
    </subcellularLocation>
</comment>